<dbReference type="Proteomes" id="UP000477951">
    <property type="component" value="Unassembled WGS sequence"/>
</dbReference>
<dbReference type="AlphaFoldDB" id="A0A6L6VNM2"/>
<dbReference type="Pfam" id="PF00248">
    <property type="entry name" value="Aldo_ket_red"/>
    <property type="match status" value="1"/>
</dbReference>
<dbReference type="PANTHER" id="PTHR43364:SF6">
    <property type="entry name" value="OXIDOREDUCTASE-RELATED"/>
    <property type="match status" value="1"/>
</dbReference>
<dbReference type="RefSeq" id="WP_156616462.1">
    <property type="nucleotide sequence ID" value="NZ_WPHR01000040.1"/>
</dbReference>
<dbReference type="PANTHER" id="PTHR43364">
    <property type="entry name" value="NADH-SPECIFIC METHYLGLYOXAL REDUCTASE-RELATED"/>
    <property type="match status" value="1"/>
</dbReference>
<protein>
    <submittedName>
        <fullName evidence="2">Aldo/keto reductase</fullName>
    </submittedName>
</protein>
<proteinExistence type="predicted"/>
<feature type="domain" description="NADP-dependent oxidoreductase" evidence="1">
    <location>
        <begin position="13"/>
        <end position="315"/>
    </location>
</feature>
<name>A0A6L6VNM2_AGRVI</name>
<gene>
    <name evidence="2" type="ORF">GOZ90_24980</name>
</gene>
<dbReference type="GO" id="GO:0005829">
    <property type="term" value="C:cytosol"/>
    <property type="evidence" value="ECO:0007669"/>
    <property type="project" value="TreeGrafter"/>
</dbReference>
<reference evidence="2 3" key="1">
    <citation type="submission" date="2019-12" db="EMBL/GenBank/DDBJ databases">
        <title>Whole-genome sequencing of Allorhizobium vitis.</title>
        <authorList>
            <person name="Gan H.M."/>
            <person name="Szegedi E."/>
            <person name="Burr T."/>
            <person name="Savka M.A."/>
        </authorList>
    </citation>
    <scope>NUCLEOTIDE SEQUENCE [LARGE SCALE GENOMIC DNA]</scope>
    <source>
        <strain evidence="2 3">CG516</strain>
    </source>
</reference>
<evidence type="ECO:0000259" key="1">
    <source>
        <dbReference type="Pfam" id="PF00248"/>
    </source>
</evidence>
<comment type="caution">
    <text evidence="2">The sequence shown here is derived from an EMBL/GenBank/DDBJ whole genome shotgun (WGS) entry which is preliminary data.</text>
</comment>
<dbReference type="EMBL" id="WPHR01000040">
    <property type="protein sequence ID" value="MUZ75919.1"/>
    <property type="molecule type" value="Genomic_DNA"/>
</dbReference>
<evidence type="ECO:0000313" key="3">
    <source>
        <dbReference type="Proteomes" id="UP000477951"/>
    </source>
</evidence>
<evidence type="ECO:0000313" key="2">
    <source>
        <dbReference type="EMBL" id="MUZ75919.1"/>
    </source>
</evidence>
<dbReference type="InterPro" id="IPR050523">
    <property type="entry name" value="AKR_Detox_Biosynth"/>
</dbReference>
<dbReference type="InterPro" id="IPR023210">
    <property type="entry name" value="NADP_OxRdtase_dom"/>
</dbReference>
<accession>A0A6L6VNM2</accession>
<dbReference type="SUPFAM" id="SSF51430">
    <property type="entry name" value="NAD(P)-linked oxidoreductase"/>
    <property type="match status" value="1"/>
</dbReference>
<dbReference type="Gene3D" id="3.20.20.100">
    <property type="entry name" value="NADP-dependent oxidoreductase domain"/>
    <property type="match status" value="1"/>
</dbReference>
<dbReference type="InterPro" id="IPR036812">
    <property type="entry name" value="NAD(P)_OxRdtase_dom_sf"/>
</dbReference>
<organism evidence="2 3">
    <name type="scientific">Agrobacterium vitis</name>
    <name type="common">Rhizobium vitis</name>
    <dbReference type="NCBI Taxonomy" id="373"/>
    <lineage>
        <taxon>Bacteria</taxon>
        <taxon>Pseudomonadati</taxon>
        <taxon>Pseudomonadota</taxon>
        <taxon>Alphaproteobacteria</taxon>
        <taxon>Hyphomicrobiales</taxon>
        <taxon>Rhizobiaceae</taxon>
        <taxon>Rhizobium/Agrobacterium group</taxon>
        <taxon>Agrobacterium</taxon>
    </lineage>
</organism>
<sequence>MSDDADRKTRFPPLILGGNVFGWSLSEEASFAILDAAFERGLTTVDTADVYAFWGPGNSGGESETVIGKWLKSRRRAGEVTIHTKGGAPGAPGEFANAKLDAAYLNKAIDGSLRRLRADHIDLYYVHYDDKITPTEETLRVFERAISEGKIGAIAASNYTAARLADALNKAEDLSLPKFCGLQTLYNLYDREAYETELETLCVERKLPVLTYFSLASGFLTGKYRSEADLSRSATRGGDVKNYLNQRGLRILDALDRVSAHYEATPAQISLAWLMSRPSIAAPVASATSIAQLDGLIGASKIKLDDEAIRELEAASSYVGVPA</sequence>